<gene>
    <name evidence="1" type="ORF">HKK74_10160</name>
</gene>
<protein>
    <submittedName>
        <fullName evidence="1">Uncharacterized protein</fullName>
    </submittedName>
</protein>
<dbReference type="RefSeq" id="WP_187242880.1">
    <property type="nucleotide sequence ID" value="NZ_BAAAOK010000028.1"/>
</dbReference>
<dbReference type="Proteomes" id="UP000805614">
    <property type="component" value="Unassembled WGS sequence"/>
</dbReference>
<proteinExistence type="predicted"/>
<evidence type="ECO:0000313" key="2">
    <source>
        <dbReference type="Proteomes" id="UP000805614"/>
    </source>
</evidence>
<accession>A0ABR7LMD6</accession>
<reference evidence="1 2" key="1">
    <citation type="submission" date="2020-06" db="EMBL/GenBank/DDBJ databases">
        <title>Actinomadura xiongansis sp. nov., isolated from soil of Baiyangdian.</title>
        <authorList>
            <person name="Zhang X."/>
        </authorList>
    </citation>
    <scope>NUCLEOTIDE SEQUENCE [LARGE SCALE GENOMIC DNA]</scope>
    <source>
        <strain evidence="1 2">HBUM206468</strain>
    </source>
</reference>
<sequence>MPGPSAGRQHAPRAALTRAEALIPQIQAELWPEATHAISGQFANEVNARILRFIEDLDQDPRTEPK</sequence>
<name>A0ABR7LMD6_9ACTN</name>
<keyword evidence="2" id="KW-1185">Reference proteome</keyword>
<comment type="caution">
    <text evidence="1">The sequence shown here is derived from an EMBL/GenBank/DDBJ whole genome shotgun (WGS) entry which is preliminary data.</text>
</comment>
<organism evidence="1 2">
    <name type="scientific">Actinomadura alba</name>
    <dbReference type="NCBI Taxonomy" id="406431"/>
    <lineage>
        <taxon>Bacteria</taxon>
        <taxon>Bacillati</taxon>
        <taxon>Actinomycetota</taxon>
        <taxon>Actinomycetes</taxon>
        <taxon>Streptosporangiales</taxon>
        <taxon>Thermomonosporaceae</taxon>
        <taxon>Actinomadura</taxon>
    </lineage>
</organism>
<dbReference type="EMBL" id="JABVEC010000006">
    <property type="protein sequence ID" value="MBC6465858.1"/>
    <property type="molecule type" value="Genomic_DNA"/>
</dbReference>
<evidence type="ECO:0000313" key="1">
    <source>
        <dbReference type="EMBL" id="MBC6465858.1"/>
    </source>
</evidence>